<dbReference type="GO" id="GO:0004040">
    <property type="term" value="F:amidase activity"/>
    <property type="evidence" value="ECO:0007669"/>
    <property type="project" value="InterPro"/>
</dbReference>
<protein>
    <submittedName>
        <fullName evidence="3">Mannosyl-glycoprotein endo-beta-N-acetylglucosamidase</fullName>
    </submittedName>
</protein>
<dbReference type="Gene3D" id="4.10.80.30">
    <property type="entry name" value="DNA polymerase, domain 6"/>
    <property type="match status" value="1"/>
</dbReference>
<dbReference type="SMART" id="SM00047">
    <property type="entry name" value="LYZ2"/>
    <property type="match status" value="1"/>
</dbReference>
<dbReference type="EMBL" id="FMJE01000007">
    <property type="protein sequence ID" value="SCM83178.1"/>
    <property type="molecule type" value="Genomic_DNA"/>
</dbReference>
<evidence type="ECO:0000313" key="3">
    <source>
        <dbReference type="EMBL" id="SCM83178.1"/>
    </source>
</evidence>
<sequence length="146" mass="16624">MTPDEFIDWLAPAAQRICRSYRLYASVCIAQAAIESGWGRYTIGDYNIFGRKAAAGDLFTEVRTQEYYNGELVSIVDKFKLYSSLEDAIEDWCLLLTQEPVYVKHIDNTSLETFVQTLAPIYATNPNYARDILLTIAANQLTQYDD</sequence>
<evidence type="ECO:0000256" key="1">
    <source>
        <dbReference type="ARBA" id="ARBA00022801"/>
    </source>
</evidence>
<name>A0A212M069_9FIRM</name>
<dbReference type="PANTHER" id="PTHR33308:SF9">
    <property type="entry name" value="PEPTIDOGLYCAN HYDROLASE FLGJ"/>
    <property type="match status" value="1"/>
</dbReference>
<keyword evidence="1" id="KW-0378">Hydrolase</keyword>
<organism evidence="3">
    <name type="scientific">uncultured Sporomusa sp</name>
    <dbReference type="NCBI Taxonomy" id="307249"/>
    <lineage>
        <taxon>Bacteria</taxon>
        <taxon>Bacillati</taxon>
        <taxon>Bacillota</taxon>
        <taxon>Negativicutes</taxon>
        <taxon>Selenomonadales</taxon>
        <taxon>Sporomusaceae</taxon>
        <taxon>Sporomusa</taxon>
        <taxon>environmental samples</taxon>
    </lineage>
</organism>
<dbReference type="PANTHER" id="PTHR33308">
    <property type="entry name" value="PEPTIDOGLYCAN HYDROLASE FLGJ"/>
    <property type="match status" value="1"/>
</dbReference>
<proteinExistence type="predicted"/>
<dbReference type="Gene3D" id="1.10.530.10">
    <property type="match status" value="1"/>
</dbReference>
<evidence type="ECO:0000259" key="2">
    <source>
        <dbReference type="SMART" id="SM00047"/>
    </source>
</evidence>
<dbReference type="Pfam" id="PF01832">
    <property type="entry name" value="Glucosaminidase"/>
    <property type="match status" value="1"/>
</dbReference>
<dbReference type="InterPro" id="IPR051056">
    <property type="entry name" value="Glycosyl_Hydrolase_73"/>
</dbReference>
<dbReference type="AlphaFoldDB" id="A0A212M069"/>
<dbReference type="RefSeq" id="WP_288185665.1">
    <property type="nucleotide sequence ID" value="NZ_LT608335.1"/>
</dbReference>
<feature type="domain" description="Mannosyl-glycoprotein endo-beta-N-acetylglucosamidase-like" evidence="2">
    <location>
        <begin position="3"/>
        <end position="145"/>
    </location>
</feature>
<dbReference type="InterPro" id="IPR002901">
    <property type="entry name" value="MGlyc_endo_b_GlcNAc-like_dom"/>
</dbReference>
<accession>A0A212M069</accession>
<gene>
    <name evidence="3" type="ORF">KL86SPO_70036</name>
</gene>
<reference evidence="3" key="1">
    <citation type="submission" date="2016-08" db="EMBL/GenBank/DDBJ databases">
        <authorList>
            <person name="Seilhamer J.J."/>
        </authorList>
    </citation>
    <scope>NUCLEOTIDE SEQUENCE</scope>
    <source>
        <strain evidence="3">86</strain>
    </source>
</reference>